<protein>
    <submittedName>
        <fullName evidence="1">Uncharacterized protein</fullName>
    </submittedName>
</protein>
<organism evidence="1">
    <name type="scientific">Medioppia subpectinata</name>
    <dbReference type="NCBI Taxonomy" id="1979941"/>
    <lineage>
        <taxon>Eukaryota</taxon>
        <taxon>Metazoa</taxon>
        <taxon>Ecdysozoa</taxon>
        <taxon>Arthropoda</taxon>
        <taxon>Chelicerata</taxon>
        <taxon>Arachnida</taxon>
        <taxon>Acari</taxon>
        <taxon>Acariformes</taxon>
        <taxon>Sarcoptiformes</taxon>
        <taxon>Oribatida</taxon>
        <taxon>Brachypylina</taxon>
        <taxon>Oppioidea</taxon>
        <taxon>Oppiidae</taxon>
        <taxon>Medioppia</taxon>
    </lineage>
</organism>
<name>A0A7R9QMA0_9ACAR</name>
<evidence type="ECO:0000313" key="1">
    <source>
        <dbReference type="EMBL" id="CAD7651330.1"/>
    </source>
</evidence>
<reference evidence="1" key="1">
    <citation type="submission" date="2020-11" db="EMBL/GenBank/DDBJ databases">
        <authorList>
            <person name="Tran Van P."/>
        </authorList>
    </citation>
    <scope>NUCLEOTIDE SEQUENCE</scope>
</reference>
<gene>
    <name evidence="1" type="ORF">OSB1V03_LOCUS23303</name>
</gene>
<evidence type="ECO:0000313" key="2">
    <source>
        <dbReference type="Proteomes" id="UP000759131"/>
    </source>
</evidence>
<dbReference type="AlphaFoldDB" id="A0A7R9QMA0"/>
<accession>A0A7R9QMA0</accession>
<proteinExistence type="predicted"/>
<keyword evidence="2" id="KW-1185">Reference proteome</keyword>
<sequence>MRTVIAMITTKETSLTLLALFSPISRLRLNSVLRDSCSLISGTRLLQTY</sequence>
<dbReference type="EMBL" id="CAJPIZ010057005">
    <property type="protein sequence ID" value="CAG2123358.1"/>
    <property type="molecule type" value="Genomic_DNA"/>
</dbReference>
<dbReference type="EMBL" id="OC911580">
    <property type="protein sequence ID" value="CAD7651330.1"/>
    <property type="molecule type" value="Genomic_DNA"/>
</dbReference>
<dbReference type="Proteomes" id="UP000759131">
    <property type="component" value="Unassembled WGS sequence"/>
</dbReference>